<evidence type="ECO:0000313" key="1">
    <source>
        <dbReference type="EMBL" id="ETO06683.1"/>
    </source>
</evidence>
<dbReference type="AlphaFoldDB" id="X6LXK7"/>
<comment type="caution">
    <text evidence="1">The sequence shown here is derived from an EMBL/GenBank/DDBJ whole genome shotgun (WGS) entry which is preliminary data.</text>
</comment>
<organism evidence="1 2">
    <name type="scientific">Reticulomyxa filosa</name>
    <dbReference type="NCBI Taxonomy" id="46433"/>
    <lineage>
        <taxon>Eukaryota</taxon>
        <taxon>Sar</taxon>
        <taxon>Rhizaria</taxon>
        <taxon>Retaria</taxon>
        <taxon>Foraminifera</taxon>
        <taxon>Monothalamids</taxon>
        <taxon>Reticulomyxidae</taxon>
        <taxon>Reticulomyxa</taxon>
    </lineage>
</organism>
<keyword evidence="2" id="KW-1185">Reference proteome</keyword>
<evidence type="ECO:0008006" key="3">
    <source>
        <dbReference type="Google" id="ProtNLM"/>
    </source>
</evidence>
<gene>
    <name evidence="1" type="ORF">RFI_30709</name>
</gene>
<sequence>MLVPISSKVTLKNNKNYKTTSWIYKVVSCFNCVSTDNIAKKQKLLTEMKTILNKLAQIDQFCITKENKKKNLQKKRNIPDDLVTHTLLFLSLVERCKLASTSLTFYKCAYEANVNKNQRAQKLVCLRMEVEYIRDKDRLGNKSRVEYSANKNQLNVKIFVQSLFDHQLQIKSEHTNQLLTPSLMLKRYLSKFKEMDLQVSFKDLLDIVSYCDEQYSCLTSLQELNKNSQTPFYNIESLRLEMAPNSSLEEDF</sequence>
<evidence type="ECO:0000313" key="2">
    <source>
        <dbReference type="Proteomes" id="UP000023152"/>
    </source>
</evidence>
<accession>X6LXK7</accession>
<dbReference type="EMBL" id="ASPP01026905">
    <property type="protein sequence ID" value="ETO06683.1"/>
    <property type="molecule type" value="Genomic_DNA"/>
</dbReference>
<reference evidence="1 2" key="1">
    <citation type="journal article" date="2013" name="Curr. Biol.">
        <title>The Genome of the Foraminiferan Reticulomyxa filosa.</title>
        <authorList>
            <person name="Glockner G."/>
            <person name="Hulsmann N."/>
            <person name="Schleicher M."/>
            <person name="Noegel A.A."/>
            <person name="Eichinger L."/>
            <person name="Gallinger C."/>
            <person name="Pawlowski J."/>
            <person name="Sierra R."/>
            <person name="Euteneuer U."/>
            <person name="Pillet L."/>
            <person name="Moustafa A."/>
            <person name="Platzer M."/>
            <person name="Groth M."/>
            <person name="Szafranski K."/>
            <person name="Schliwa M."/>
        </authorList>
    </citation>
    <scope>NUCLEOTIDE SEQUENCE [LARGE SCALE GENOMIC DNA]</scope>
</reference>
<dbReference type="Proteomes" id="UP000023152">
    <property type="component" value="Unassembled WGS sequence"/>
</dbReference>
<name>X6LXK7_RETFI</name>
<protein>
    <recommendedName>
        <fullName evidence="3">F-box domain-containing protein</fullName>
    </recommendedName>
</protein>
<proteinExistence type="predicted"/>